<dbReference type="OrthoDB" id="445896at2759"/>
<evidence type="ECO:0000256" key="1">
    <source>
        <dbReference type="SAM" id="MobiDB-lite"/>
    </source>
</evidence>
<feature type="compositionally biased region" description="Polar residues" evidence="1">
    <location>
        <begin position="197"/>
        <end position="209"/>
    </location>
</feature>
<evidence type="ECO:0000313" key="5">
    <source>
        <dbReference type="Proteomes" id="UP000449547"/>
    </source>
</evidence>
<proteinExistence type="predicted"/>
<dbReference type="VEuPathDB" id="FungiDB:DIURU_005118"/>
<keyword evidence="5" id="KW-1185">Reference proteome</keyword>
<dbReference type="InterPro" id="IPR013761">
    <property type="entry name" value="SAM/pointed_sf"/>
</dbReference>
<feature type="region of interest" description="Disordered" evidence="1">
    <location>
        <begin position="278"/>
        <end position="346"/>
    </location>
</feature>
<sequence length="449" mass="48790">MSDKRPAESFLKWDAAQVSQYVHSVLPADERAAAAAFLEHNVDGALLPHLTSEHLREIGVASLHSRLVIKKHISELIAHHHQRHPAKSFGDIDAGVAGASGAVALESLQLSTVLVRETVKRLSSRGVSQAVASALASSASAPDLQSPTSPDKSGGLTPSEVDVRKLNDNFNRLKKDLIPVIRLLKDSKPLPTPTLDPGSTSTMDSPTYSHRSDLGDDDRTPPTSMAAMVVPAQSAARPKIHKAGSFTSVDSVPSSAPDHRFSQATLLSMGTGKIVQQSVPKLTETRSAPDFKLQKVQQRRRDPEPPLHRGIDAKPSMQSLKQPPTLQPQQQQQAPPTLQSQPSQPKLATAAEPLKQLRASSDDSCLKILQQAMKRHHIPRDDWSKYVLVICYGNKERILKLAEKPVIIFKELQELGKHPAIMLRQLAEAPDDGAYDDSRIADDIPGGTL</sequence>
<evidence type="ECO:0000259" key="3">
    <source>
        <dbReference type="PROSITE" id="PS50200"/>
    </source>
</evidence>
<gene>
    <name evidence="4" type="ORF">DIURU_005118</name>
</gene>
<dbReference type="PROSITE" id="PS50200">
    <property type="entry name" value="RA"/>
    <property type="match status" value="1"/>
</dbReference>
<feature type="compositionally biased region" description="Low complexity" evidence="1">
    <location>
        <begin position="136"/>
        <end position="147"/>
    </location>
</feature>
<accession>A0A642ULN9</accession>
<dbReference type="Pfam" id="PF00788">
    <property type="entry name" value="RA"/>
    <property type="match status" value="1"/>
</dbReference>
<dbReference type="EMBL" id="SWFT01000153">
    <property type="protein sequence ID" value="KAA8897687.1"/>
    <property type="molecule type" value="Genomic_DNA"/>
</dbReference>
<dbReference type="RefSeq" id="XP_034010115.1">
    <property type="nucleotide sequence ID" value="XM_034158065.1"/>
</dbReference>
<protein>
    <recommendedName>
        <fullName evidence="6">SAM domain-containing protein</fullName>
    </recommendedName>
</protein>
<feature type="compositionally biased region" description="Basic and acidic residues" evidence="1">
    <location>
        <begin position="283"/>
        <end position="312"/>
    </location>
</feature>
<feature type="compositionally biased region" description="Low complexity" evidence="1">
    <location>
        <begin position="318"/>
        <end position="346"/>
    </location>
</feature>
<dbReference type="SUPFAM" id="SSF47769">
    <property type="entry name" value="SAM/Pointed domain"/>
    <property type="match status" value="1"/>
</dbReference>
<dbReference type="CDD" id="cd01786">
    <property type="entry name" value="RA_STE50"/>
    <property type="match status" value="1"/>
</dbReference>
<dbReference type="Gene3D" id="1.10.150.50">
    <property type="entry name" value="Transcription Factor, Ets-1"/>
    <property type="match status" value="1"/>
</dbReference>
<reference evidence="4 5" key="1">
    <citation type="submission" date="2019-07" db="EMBL/GenBank/DDBJ databases">
        <title>Genome assembly of two rare yeast pathogens: Diutina rugosa and Trichomonascus ciferrii.</title>
        <authorList>
            <person name="Mixao V."/>
            <person name="Saus E."/>
            <person name="Hansen A."/>
            <person name="Lass-Flor C."/>
            <person name="Gabaldon T."/>
        </authorList>
    </citation>
    <scope>NUCLEOTIDE SEQUENCE [LARGE SCALE GENOMIC DNA]</scope>
    <source>
        <strain evidence="4 5">CBS 613</strain>
    </source>
</reference>
<feature type="region of interest" description="Disordered" evidence="1">
    <location>
        <begin position="187"/>
        <end position="224"/>
    </location>
</feature>
<feature type="compositionally biased region" description="Basic and acidic residues" evidence="1">
    <location>
        <begin position="210"/>
        <end position="220"/>
    </location>
</feature>
<evidence type="ECO:0000259" key="2">
    <source>
        <dbReference type="PROSITE" id="PS50105"/>
    </source>
</evidence>
<dbReference type="Pfam" id="PF07647">
    <property type="entry name" value="SAM_2"/>
    <property type="match status" value="1"/>
</dbReference>
<dbReference type="SUPFAM" id="SSF54236">
    <property type="entry name" value="Ubiquitin-like"/>
    <property type="match status" value="1"/>
</dbReference>
<dbReference type="InterPro" id="IPR000159">
    <property type="entry name" value="RA_dom"/>
</dbReference>
<dbReference type="AlphaFoldDB" id="A0A642ULN9"/>
<dbReference type="PROSITE" id="PS50105">
    <property type="entry name" value="SAM_DOMAIN"/>
    <property type="match status" value="1"/>
</dbReference>
<name>A0A642ULN9_DIURU</name>
<feature type="region of interest" description="Disordered" evidence="1">
    <location>
        <begin position="136"/>
        <end position="161"/>
    </location>
</feature>
<dbReference type="GO" id="GO:0007165">
    <property type="term" value="P:signal transduction"/>
    <property type="evidence" value="ECO:0007669"/>
    <property type="project" value="InterPro"/>
</dbReference>
<dbReference type="InterPro" id="IPR001660">
    <property type="entry name" value="SAM"/>
</dbReference>
<dbReference type="CDD" id="cd09487">
    <property type="entry name" value="SAM_superfamily"/>
    <property type="match status" value="1"/>
</dbReference>
<dbReference type="Proteomes" id="UP000449547">
    <property type="component" value="Unassembled WGS sequence"/>
</dbReference>
<comment type="caution">
    <text evidence="4">The sequence shown here is derived from an EMBL/GenBank/DDBJ whole genome shotgun (WGS) entry which is preliminary data.</text>
</comment>
<dbReference type="OMA" id="DWTAEEC"/>
<feature type="domain" description="Ras-associating" evidence="3">
    <location>
        <begin position="355"/>
        <end position="428"/>
    </location>
</feature>
<dbReference type="Gene3D" id="3.10.20.90">
    <property type="entry name" value="Phosphatidylinositol 3-kinase Catalytic Subunit, Chain A, domain 1"/>
    <property type="match status" value="1"/>
</dbReference>
<dbReference type="SMART" id="SM00454">
    <property type="entry name" value="SAM"/>
    <property type="match status" value="1"/>
</dbReference>
<dbReference type="SMART" id="SM00314">
    <property type="entry name" value="RA"/>
    <property type="match status" value="1"/>
</dbReference>
<evidence type="ECO:0000313" key="4">
    <source>
        <dbReference type="EMBL" id="KAA8897687.1"/>
    </source>
</evidence>
<feature type="domain" description="SAM" evidence="2">
    <location>
        <begin position="13"/>
        <end position="79"/>
    </location>
</feature>
<evidence type="ECO:0008006" key="6">
    <source>
        <dbReference type="Google" id="ProtNLM"/>
    </source>
</evidence>
<dbReference type="InterPro" id="IPR029071">
    <property type="entry name" value="Ubiquitin-like_domsf"/>
</dbReference>
<organism evidence="4 5">
    <name type="scientific">Diutina rugosa</name>
    <name type="common">Yeast</name>
    <name type="synonym">Candida rugosa</name>
    <dbReference type="NCBI Taxonomy" id="5481"/>
    <lineage>
        <taxon>Eukaryota</taxon>
        <taxon>Fungi</taxon>
        <taxon>Dikarya</taxon>
        <taxon>Ascomycota</taxon>
        <taxon>Saccharomycotina</taxon>
        <taxon>Pichiomycetes</taxon>
        <taxon>Debaryomycetaceae</taxon>
        <taxon>Diutina</taxon>
    </lineage>
</organism>
<dbReference type="GeneID" id="54783769"/>